<evidence type="ECO:0000313" key="2">
    <source>
        <dbReference type="WBParaSite" id="scaffold8918_cov186.g13490"/>
    </source>
</evidence>
<dbReference type="AlphaFoldDB" id="A0A915NCI0"/>
<accession>A0A915NCI0</accession>
<proteinExistence type="predicted"/>
<dbReference type="Proteomes" id="UP000887561">
    <property type="component" value="Unplaced"/>
</dbReference>
<reference evidence="2" key="1">
    <citation type="submission" date="2022-11" db="UniProtKB">
        <authorList>
            <consortium name="WormBaseParasite"/>
        </authorList>
    </citation>
    <scope>IDENTIFICATION</scope>
</reference>
<evidence type="ECO:0000313" key="1">
    <source>
        <dbReference type="Proteomes" id="UP000887561"/>
    </source>
</evidence>
<protein>
    <submittedName>
        <fullName evidence="2">Uncharacterized protein</fullName>
    </submittedName>
</protein>
<keyword evidence="1" id="KW-1185">Reference proteome</keyword>
<sequence length="191" mass="21474">MSNLRMENQEIKTQRNQNKLHHEDSYICEQFNTKEVKCHGRLHSTMEDVVLRTVGQHVCNNSAANVFTQRLITGIKRKAEETMDTPAAIRTRVLQQVPTPILANLPSKNAMKKVVKPSINSRTSNSGGLLSSIHLCLFHLVKNMKKKISELVGRTQLARSQLVRLSVGSLSVARTQLAALSWRLSPDPNRN</sequence>
<dbReference type="WBParaSite" id="scaffold8918_cov186.g13490">
    <property type="protein sequence ID" value="scaffold8918_cov186.g13490"/>
    <property type="gene ID" value="scaffold8918_cov186.g13490"/>
</dbReference>
<name>A0A915NCI0_MELJA</name>
<organism evidence="1 2">
    <name type="scientific">Meloidogyne javanica</name>
    <name type="common">Root-knot nematode worm</name>
    <dbReference type="NCBI Taxonomy" id="6303"/>
    <lineage>
        <taxon>Eukaryota</taxon>
        <taxon>Metazoa</taxon>
        <taxon>Ecdysozoa</taxon>
        <taxon>Nematoda</taxon>
        <taxon>Chromadorea</taxon>
        <taxon>Rhabditida</taxon>
        <taxon>Tylenchina</taxon>
        <taxon>Tylenchomorpha</taxon>
        <taxon>Tylenchoidea</taxon>
        <taxon>Meloidogynidae</taxon>
        <taxon>Meloidogyninae</taxon>
        <taxon>Meloidogyne</taxon>
        <taxon>Meloidogyne incognita group</taxon>
    </lineage>
</organism>